<dbReference type="Proteomes" id="UP000249619">
    <property type="component" value="Unassembled WGS sequence"/>
</dbReference>
<sequence>MGIGHRATELIQFWWICYGTYCLSMIGAKVSVGLSLLRYTAITQKSLRCITNVVICTSVVMGLVYGLLAALQCNPVPFFWTRALGQMGTCLSMDIIISLTYVMSAIFAACDFCFALLPVFLIKGLNMSRNQKFALIPILSMACIASSAVIVRLAYVQTFRDPEFLYATVPIAIWSEVEMSLAITAGSLPTLRPLYRIAARKFSWKTSFLSAPKSYKTMDVGPGSKVTDMIGEPSVNRKGSAYASCSESERTIVHFDSEEFMLEDYSPTKSKFIGMAQITSAQMDYGDDKV</sequence>
<comment type="similarity">
    <text evidence="5">Belongs to the SAT4 family.</text>
</comment>
<feature type="transmembrane region" description="Helical" evidence="6">
    <location>
        <begin position="91"/>
        <end position="121"/>
    </location>
</feature>
<feature type="domain" description="Rhodopsin" evidence="7">
    <location>
        <begin position="8"/>
        <end position="196"/>
    </location>
</feature>
<dbReference type="PANTHER" id="PTHR33048:SF96">
    <property type="entry name" value="INTEGRAL MEMBRANE PROTEIN"/>
    <property type="match status" value="1"/>
</dbReference>
<keyword evidence="4 6" id="KW-0472">Membrane</keyword>
<keyword evidence="2 6" id="KW-0812">Transmembrane</keyword>
<organism evidence="8 9">
    <name type="scientific">Stemphylium lycopersici</name>
    <name type="common">Tomato gray leaf spot disease fungus</name>
    <name type="synonym">Thyrospora lycopersici</name>
    <dbReference type="NCBI Taxonomy" id="183478"/>
    <lineage>
        <taxon>Eukaryota</taxon>
        <taxon>Fungi</taxon>
        <taxon>Dikarya</taxon>
        <taxon>Ascomycota</taxon>
        <taxon>Pezizomycotina</taxon>
        <taxon>Dothideomycetes</taxon>
        <taxon>Pleosporomycetidae</taxon>
        <taxon>Pleosporales</taxon>
        <taxon>Pleosporineae</taxon>
        <taxon>Pleosporaceae</taxon>
        <taxon>Stemphylium</taxon>
    </lineage>
</organism>
<feature type="transmembrane region" description="Helical" evidence="6">
    <location>
        <begin position="133"/>
        <end position="155"/>
    </location>
</feature>
<gene>
    <name evidence="8" type="ORF">DDE83_007005</name>
</gene>
<reference evidence="9" key="1">
    <citation type="submission" date="2018-05" db="EMBL/GenBank/DDBJ databases">
        <title>Draft genome sequence of Stemphylium lycopersici strain CIDEFI 213.</title>
        <authorList>
            <person name="Medina R."/>
            <person name="Franco M.E.E."/>
            <person name="Lucentini C.G."/>
            <person name="Saparrat M.C.N."/>
            <person name="Balatti P.A."/>
        </authorList>
    </citation>
    <scope>NUCLEOTIDE SEQUENCE [LARGE SCALE GENOMIC DNA]</scope>
    <source>
        <strain evidence="9">CIDEFI 213</strain>
    </source>
</reference>
<dbReference type="InterPro" id="IPR049326">
    <property type="entry name" value="Rhodopsin_dom_fungi"/>
</dbReference>
<dbReference type="GO" id="GO:0016020">
    <property type="term" value="C:membrane"/>
    <property type="evidence" value="ECO:0007669"/>
    <property type="project" value="UniProtKB-SubCell"/>
</dbReference>
<evidence type="ECO:0000256" key="3">
    <source>
        <dbReference type="ARBA" id="ARBA00022989"/>
    </source>
</evidence>
<evidence type="ECO:0000313" key="8">
    <source>
        <dbReference type="EMBL" id="RAR06306.1"/>
    </source>
</evidence>
<feature type="transmembrane region" description="Helical" evidence="6">
    <location>
        <begin position="12"/>
        <end position="37"/>
    </location>
</feature>
<dbReference type="PANTHER" id="PTHR33048">
    <property type="entry name" value="PTH11-LIKE INTEGRAL MEMBRANE PROTEIN (AFU_ORTHOLOGUE AFUA_5G11245)"/>
    <property type="match status" value="1"/>
</dbReference>
<evidence type="ECO:0000256" key="1">
    <source>
        <dbReference type="ARBA" id="ARBA00004141"/>
    </source>
</evidence>
<dbReference type="AlphaFoldDB" id="A0A364MXI8"/>
<name>A0A364MXI8_STELY</name>
<accession>A0A364MXI8</accession>
<keyword evidence="3 6" id="KW-1133">Transmembrane helix</keyword>
<proteinExistence type="inferred from homology"/>
<evidence type="ECO:0000256" key="5">
    <source>
        <dbReference type="ARBA" id="ARBA00038359"/>
    </source>
</evidence>
<comment type="subcellular location">
    <subcellularLocation>
        <location evidence="1">Membrane</location>
        <topology evidence="1">Multi-pass membrane protein</topology>
    </subcellularLocation>
</comment>
<dbReference type="InterPro" id="IPR052337">
    <property type="entry name" value="SAT4-like"/>
</dbReference>
<comment type="caution">
    <text evidence="8">The sequence shown here is derived from an EMBL/GenBank/DDBJ whole genome shotgun (WGS) entry which is preliminary data.</text>
</comment>
<evidence type="ECO:0000256" key="6">
    <source>
        <dbReference type="SAM" id="Phobius"/>
    </source>
</evidence>
<evidence type="ECO:0000256" key="4">
    <source>
        <dbReference type="ARBA" id="ARBA00023136"/>
    </source>
</evidence>
<keyword evidence="9" id="KW-1185">Reference proteome</keyword>
<feature type="transmembrane region" description="Helical" evidence="6">
    <location>
        <begin position="49"/>
        <end position="71"/>
    </location>
</feature>
<dbReference type="EMBL" id="QGDH01000117">
    <property type="protein sequence ID" value="RAR06306.1"/>
    <property type="molecule type" value="Genomic_DNA"/>
</dbReference>
<evidence type="ECO:0000256" key="2">
    <source>
        <dbReference type="ARBA" id="ARBA00022692"/>
    </source>
</evidence>
<protein>
    <submittedName>
        <fullName evidence="8">Integral membrane protein</fullName>
    </submittedName>
</protein>
<evidence type="ECO:0000313" key="9">
    <source>
        <dbReference type="Proteomes" id="UP000249619"/>
    </source>
</evidence>
<evidence type="ECO:0000259" key="7">
    <source>
        <dbReference type="Pfam" id="PF20684"/>
    </source>
</evidence>
<dbReference type="Pfam" id="PF20684">
    <property type="entry name" value="Fung_rhodopsin"/>
    <property type="match status" value="1"/>
</dbReference>